<accession>A0A9D2QEY7</accession>
<dbReference type="Proteomes" id="UP000823858">
    <property type="component" value="Unassembled WGS sequence"/>
</dbReference>
<evidence type="ECO:0000313" key="1">
    <source>
        <dbReference type="EMBL" id="HJC84863.1"/>
    </source>
</evidence>
<evidence type="ECO:0000313" key="2">
    <source>
        <dbReference type="Proteomes" id="UP000823858"/>
    </source>
</evidence>
<protein>
    <submittedName>
        <fullName evidence="1">Uncharacterized protein</fullName>
    </submittedName>
</protein>
<dbReference type="AlphaFoldDB" id="A0A9D2QEY7"/>
<dbReference type="EMBL" id="DWVP01000011">
    <property type="protein sequence ID" value="HJC84863.1"/>
    <property type="molecule type" value="Genomic_DNA"/>
</dbReference>
<organism evidence="1 2">
    <name type="scientific">Candidatus Corynebacterium faecigallinarum</name>
    <dbReference type="NCBI Taxonomy" id="2838528"/>
    <lineage>
        <taxon>Bacteria</taxon>
        <taxon>Bacillati</taxon>
        <taxon>Actinomycetota</taxon>
        <taxon>Actinomycetes</taxon>
        <taxon>Mycobacteriales</taxon>
        <taxon>Corynebacteriaceae</taxon>
        <taxon>Corynebacterium</taxon>
    </lineage>
</organism>
<sequence length="49" mass="5266">MLRKRSRSSVAAVLGGLALVVEATEFLTEPFGWLSENMHPLPENAVPGS</sequence>
<name>A0A9D2QEY7_9CORY</name>
<proteinExistence type="predicted"/>
<reference evidence="1" key="2">
    <citation type="submission" date="2021-04" db="EMBL/GenBank/DDBJ databases">
        <authorList>
            <person name="Gilroy R."/>
        </authorList>
    </citation>
    <scope>NUCLEOTIDE SEQUENCE</scope>
    <source>
        <strain evidence="1">ChiHjej13B12-4958</strain>
    </source>
</reference>
<comment type="caution">
    <text evidence="1">The sequence shown here is derived from an EMBL/GenBank/DDBJ whole genome shotgun (WGS) entry which is preliminary data.</text>
</comment>
<reference evidence="1" key="1">
    <citation type="journal article" date="2021" name="PeerJ">
        <title>Extensive microbial diversity within the chicken gut microbiome revealed by metagenomics and culture.</title>
        <authorList>
            <person name="Gilroy R."/>
            <person name="Ravi A."/>
            <person name="Getino M."/>
            <person name="Pursley I."/>
            <person name="Horton D.L."/>
            <person name="Alikhan N.F."/>
            <person name="Baker D."/>
            <person name="Gharbi K."/>
            <person name="Hall N."/>
            <person name="Watson M."/>
            <person name="Adriaenssens E.M."/>
            <person name="Foster-Nyarko E."/>
            <person name="Jarju S."/>
            <person name="Secka A."/>
            <person name="Antonio M."/>
            <person name="Oren A."/>
            <person name="Chaudhuri R.R."/>
            <person name="La Ragione R."/>
            <person name="Hildebrand F."/>
            <person name="Pallen M.J."/>
        </authorList>
    </citation>
    <scope>NUCLEOTIDE SEQUENCE</scope>
    <source>
        <strain evidence="1">ChiHjej13B12-4958</strain>
    </source>
</reference>
<gene>
    <name evidence="1" type="ORF">H9751_04835</name>
</gene>